<organism evidence="1">
    <name type="scientific">Arundo donax</name>
    <name type="common">Giant reed</name>
    <name type="synonym">Donax arundinaceus</name>
    <dbReference type="NCBI Taxonomy" id="35708"/>
    <lineage>
        <taxon>Eukaryota</taxon>
        <taxon>Viridiplantae</taxon>
        <taxon>Streptophyta</taxon>
        <taxon>Embryophyta</taxon>
        <taxon>Tracheophyta</taxon>
        <taxon>Spermatophyta</taxon>
        <taxon>Magnoliopsida</taxon>
        <taxon>Liliopsida</taxon>
        <taxon>Poales</taxon>
        <taxon>Poaceae</taxon>
        <taxon>PACMAD clade</taxon>
        <taxon>Arundinoideae</taxon>
        <taxon>Arundineae</taxon>
        <taxon>Arundo</taxon>
    </lineage>
</organism>
<evidence type="ECO:0000313" key="1">
    <source>
        <dbReference type="EMBL" id="JAD57189.1"/>
    </source>
</evidence>
<dbReference type="AlphaFoldDB" id="A0A0A9AZP0"/>
<accession>A0A0A9AZP0</accession>
<sequence length="26" mass="3020">MPQTCMMFFLFKRSVELGRGLLLIST</sequence>
<proteinExistence type="predicted"/>
<name>A0A0A9AZP0_ARUDO</name>
<reference evidence="1" key="1">
    <citation type="submission" date="2014-09" db="EMBL/GenBank/DDBJ databases">
        <authorList>
            <person name="Magalhaes I.L.F."/>
            <person name="Oliveira U."/>
            <person name="Santos F.R."/>
            <person name="Vidigal T.H.D.A."/>
            <person name="Brescovit A.D."/>
            <person name="Santos A.J."/>
        </authorList>
    </citation>
    <scope>NUCLEOTIDE SEQUENCE</scope>
    <source>
        <tissue evidence="1">Shoot tissue taken approximately 20 cm above the soil surface</tissue>
    </source>
</reference>
<reference evidence="1" key="2">
    <citation type="journal article" date="2015" name="Data Brief">
        <title>Shoot transcriptome of the giant reed, Arundo donax.</title>
        <authorList>
            <person name="Barrero R.A."/>
            <person name="Guerrero F.D."/>
            <person name="Moolhuijzen P."/>
            <person name="Goolsby J.A."/>
            <person name="Tidwell J."/>
            <person name="Bellgard S.E."/>
            <person name="Bellgard M.I."/>
        </authorList>
    </citation>
    <scope>NUCLEOTIDE SEQUENCE</scope>
    <source>
        <tissue evidence="1">Shoot tissue taken approximately 20 cm above the soil surface</tissue>
    </source>
</reference>
<protein>
    <submittedName>
        <fullName evidence="1">Uncharacterized protein</fullName>
    </submittedName>
</protein>
<dbReference type="EMBL" id="GBRH01240706">
    <property type="protein sequence ID" value="JAD57189.1"/>
    <property type="molecule type" value="Transcribed_RNA"/>
</dbReference>